<evidence type="ECO:0000313" key="1">
    <source>
        <dbReference type="EMBL" id="PTH79163.1"/>
    </source>
</evidence>
<reference evidence="1 2" key="1">
    <citation type="submission" date="2018-03" db="EMBL/GenBank/DDBJ databases">
        <title>Aeromonas veronii whole genome sequencing and analysis.</title>
        <authorList>
            <person name="Xie H."/>
            <person name="Liu T."/>
            <person name="Wang K."/>
        </authorList>
    </citation>
    <scope>NUCLEOTIDE SEQUENCE [LARGE SCALE GENOMIC DNA]</scope>
    <source>
        <strain evidence="1 2">XH.VA.1</strain>
    </source>
</reference>
<evidence type="ECO:0000313" key="2">
    <source>
        <dbReference type="Proteomes" id="UP000241986"/>
    </source>
</evidence>
<gene>
    <name evidence="1" type="ORF">DAA48_22290</name>
</gene>
<dbReference type="Proteomes" id="UP000241986">
    <property type="component" value="Unassembled WGS sequence"/>
</dbReference>
<dbReference type="EMBL" id="PZKL01000045">
    <property type="protein sequence ID" value="PTH79163.1"/>
    <property type="molecule type" value="Genomic_DNA"/>
</dbReference>
<accession>A0A2T4MX44</accession>
<protein>
    <submittedName>
        <fullName evidence="1">Uncharacterized protein</fullName>
    </submittedName>
</protein>
<name>A0A2T4MX44_AERVE</name>
<proteinExistence type="predicted"/>
<comment type="caution">
    <text evidence="1">The sequence shown here is derived from an EMBL/GenBank/DDBJ whole genome shotgun (WGS) entry which is preliminary data.</text>
</comment>
<dbReference type="RefSeq" id="WP_107684797.1">
    <property type="nucleotide sequence ID" value="NZ_PZKL01000045.1"/>
</dbReference>
<organism evidence="1 2">
    <name type="scientific">Aeromonas veronii</name>
    <dbReference type="NCBI Taxonomy" id="654"/>
    <lineage>
        <taxon>Bacteria</taxon>
        <taxon>Pseudomonadati</taxon>
        <taxon>Pseudomonadota</taxon>
        <taxon>Gammaproteobacteria</taxon>
        <taxon>Aeromonadales</taxon>
        <taxon>Aeromonadaceae</taxon>
        <taxon>Aeromonas</taxon>
    </lineage>
</organism>
<dbReference type="AlphaFoldDB" id="A0A2T4MX44"/>
<sequence length="116" mass="13151">MDFSILSKKYGINDDQIDIVMSCMMEDADLTETISRAGLTLSKEQVFAVASFISKSFFGEPIDNVSPAMLIERIAISEENTEITKEKIEQTREMKRLKAMEEDLLLFYAEKITVNG</sequence>